<keyword evidence="2" id="KW-0067">ATP-binding</keyword>
<dbReference type="Proteomes" id="UP001139347">
    <property type="component" value="Unassembled WGS sequence"/>
</dbReference>
<dbReference type="EMBL" id="JALIRP010000002">
    <property type="protein sequence ID" value="MCJ8011285.1"/>
    <property type="molecule type" value="Genomic_DNA"/>
</dbReference>
<evidence type="ECO:0000313" key="2">
    <source>
        <dbReference type="EMBL" id="MCJ8011285.1"/>
    </source>
</evidence>
<feature type="domain" description="Helicase XPB/Ssl2 N-terminal" evidence="1">
    <location>
        <begin position="324"/>
        <end position="433"/>
    </location>
</feature>
<protein>
    <submittedName>
        <fullName evidence="2">Helicase-associated domain-containing protein</fullName>
    </submittedName>
</protein>
<organism evidence="2 3">
    <name type="scientific">Paenibacillus mangrovi</name>
    <dbReference type="NCBI Taxonomy" id="2931978"/>
    <lineage>
        <taxon>Bacteria</taxon>
        <taxon>Bacillati</taxon>
        <taxon>Bacillota</taxon>
        <taxon>Bacilli</taxon>
        <taxon>Bacillales</taxon>
        <taxon>Paenibacillaceae</taxon>
        <taxon>Paenibacillus</taxon>
    </lineage>
</organism>
<proteinExistence type="predicted"/>
<dbReference type="InterPro" id="IPR032830">
    <property type="entry name" value="XPB/Ssl2_N"/>
</dbReference>
<comment type="caution">
    <text evidence="2">The sequence shown here is derived from an EMBL/GenBank/DDBJ whole genome shotgun (WGS) entry which is preliminary data.</text>
</comment>
<evidence type="ECO:0000313" key="3">
    <source>
        <dbReference type="Proteomes" id="UP001139347"/>
    </source>
</evidence>
<accession>A0A9X1WQ71</accession>
<evidence type="ECO:0000259" key="1">
    <source>
        <dbReference type="Pfam" id="PF13625"/>
    </source>
</evidence>
<dbReference type="AlphaFoldDB" id="A0A9X1WQ71"/>
<keyword evidence="2" id="KW-0347">Helicase</keyword>
<keyword evidence="2" id="KW-0378">Hydrolase</keyword>
<dbReference type="GO" id="GO:0004386">
    <property type="term" value="F:helicase activity"/>
    <property type="evidence" value="ECO:0007669"/>
    <property type="project" value="UniProtKB-KW"/>
</dbReference>
<keyword evidence="3" id="KW-1185">Reference proteome</keyword>
<keyword evidence="2" id="KW-0547">Nucleotide-binding</keyword>
<name>A0A9X1WQ71_9BACL</name>
<sequence length="625" mass="70541">MNNDEAEHYEILKPLAAPDAELLRMLVCRFGGLSFSEEAWQGLRALNRSGAELKMSFIYLRKNGWVRAVKKSWGERLYYIPVEKLIQVLPVFFEPVFKPVNPSELVIRCESGPGLALDLLHSLAFAAEQGLPLTAKGTVHKKSLLKMQELNSLKDGHLGRLALHYAHQETCGPAPAVVLDLLLCMGLLTKTTASLLIEEERLREWLSLTEREMNQVLLRTVCERYSPNEAGMQLFRYLICLPGPREGEWFDVSSVLDWMDTYDMLNSETSMEKADAWLYALAGFGWGDVAETRDGKIAFRWNLDTGSLLYESAVHSEQETERFYVQPDFDIICPPGVPFRLRWKLLACVDLVQCDRVSVYKLTRASSARAVEKGMSAADILSFLAESSAGDIPGHVAAALGQWDHEIGRTRFEEVVLLSCLSEDEGNLIAANPRLTDGIERIGPKHFIVQASQTADLRKILESMGLAPLKNTFSQDRQEPEYPLIHDHGIQSGVERMGLLYESFYENQGLVYSGRNVHFFEADNDIPDPASLFPGYEQIPPRWMKDYRSYHSSTAQNIVEQAQSWQTRVLLQHRGKKAEFAPVSISPSPWRAEGILLDLETGRFEPLELFSEDLGELKLLLPSFV</sequence>
<dbReference type="Pfam" id="PF13625">
    <property type="entry name" value="Helicase_C_3"/>
    <property type="match status" value="1"/>
</dbReference>
<reference evidence="2" key="1">
    <citation type="submission" date="2022-04" db="EMBL/GenBank/DDBJ databases">
        <title>Paenibacillus mangrovi sp. nov., a novel endophytic bacterium isolated from bark of Kandelia candel.</title>
        <authorList>
            <person name="Tuo L."/>
        </authorList>
    </citation>
    <scope>NUCLEOTIDE SEQUENCE</scope>
    <source>
        <strain evidence="2">KQZ6P-2</strain>
    </source>
</reference>
<dbReference type="RefSeq" id="WP_244721750.1">
    <property type="nucleotide sequence ID" value="NZ_JALIRP010000002.1"/>
</dbReference>
<gene>
    <name evidence="2" type="ORF">MUG84_05920</name>
</gene>